<feature type="compositionally biased region" description="Acidic residues" evidence="1">
    <location>
        <begin position="116"/>
        <end position="131"/>
    </location>
</feature>
<dbReference type="AlphaFoldDB" id="A0A5C1AQ27"/>
<organism evidence="2 3">
    <name type="scientific">Limnoglobus roseus</name>
    <dbReference type="NCBI Taxonomy" id="2598579"/>
    <lineage>
        <taxon>Bacteria</taxon>
        <taxon>Pseudomonadati</taxon>
        <taxon>Planctomycetota</taxon>
        <taxon>Planctomycetia</taxon>
        <taxon>Gemmatales</taxon>
        <taxon>Gemmataceae</taxon>
        <taxon>Limnoglobus</taxon>
    </lineage>
</organism>
<evidence type="ECO:0000313" key="3">
    <source>
        <dbReference type="Proteomes" id="UP000324974"/>
    </source>
</evidence>
<reference evidence="3" key="1">
    <citation type="submission" date="2019-08" db="EMBL/GenBank/DDBJ databases">
        <title>Limnoglobus roseus gen. nov., sp. nov., a novel freshwater planctomycete with a giant genome from the family Gemmataceae.</title>
        <authorList>
            <person name="Kulichevskaya I.S."/>
            <person name="Naumoff D.G."/>
            <person name="Miroshnikov K."/>
            <person name="Ivanova A."/>
            <person name="Philippov D.A."/>
            <person name="Hakobyan A."/>
            <person name="Rijpstra I.C."/>
            <person name="Sinninghe Damste J.S."/>
            <person name="Liesack W."/>
            <person name="Dedysh S.N."/>
        </authorList>
    </citation>
    <scope>NUCLEOTIDE SEQUENCE [LARGE SCALE GENOMIC DNA]</scope>
    <source>
        <strain evidence="3">PX52</strain>
    </source>
</reference>
<accession>A0A5C1AQ27</accession>
<sequence length="170" mass="18299">MNTTDPAPDDSHWSSLAHELGLDSETPPAAPEPQPTPVEISHHHASHHHADLPDAADEEDTMLEPVLSAEPVAEPAEGEEGTGDEQTDEGGKRRRRRRRRRRKGGPEVAGATPAEGGEEPAEEGFAEEEEPATVASTGETPSHDAMRDVVANWNVPSWDELIGGLYRPGN</sequence>
<evidence type="ECO:0000313" key="2">
    <source>
        <dbReference type="EMBL" id="QEL18968.1"/>
    </source>
</evidence>
<keyword evidence="3" id="KW-1185">Reference proteome</keyword>
<proteinExistence type="predicted"/>
<dbReference type="RefSeq" id="WP_149113414.1">
    <property type="nucleotide sequence ID" value="NZ_CP042425.1"/>
</dbReference>
<protein>
    <submittedName>
        <fullName evidence="2">Uncharacterized protein</fullName>
    </submittedName>
</protein>
<feature type="compositionally biased region" description="Acidic residues" evidence="1">
    <location>
        <begin position="76"/>
        <end position="88"/>
    </location>
</feature>
<feature type="compositionally biased region" description="Low complexity" evidence="1">
    <location>
        <begin position="106"/>
        <end position="115"/>
    </location>
</feature>
<dbReference type="EMBL" id="CP042425">
    <property type="protein sequence ID" value="QEL18968.1"/>
    <property type="molecule type" value="Genomic_DNA"/>
</dbReference>
<feature type="compositionally biased region" description="Basic residues" evidence="1">
    <location>
        <begin position="92"/>
        <end position="103"/>
    </location>
</feature>
<name>A0A5C1AQ27_9BACT</name>
<gene>
    <name evidence="2" type="ORF">PX52LOC_06018</name>
</gene>
<evidence type="ECO:0000256" key="1">
    <source>
        <dbReference type="SAM" id="MobiDB-lite"/>
    </source>
</evidence>
<feature type="region of interest" description="Disordered" evidence="1">
    <location>
        <begin position="1"/>
        <end position="145"/>
    </location>
</feature>
<dbReference type="KEGG" id="lrs:PX52LOC_06018"/>
<dbReference type="Proteomes" id="UP000324974">
    <property type="component" value="Chromosome"/>
</dbReference>